<protein>
    <submittedName>
        <fullName evidence="1">AlNc14C89G5639 protein</fullName>
    </submittedName>
</protein>
<reference evidence="1" key="2">
    <citation type="submission" date="2011-02" db="EMBL/GenBank/DDBJ databases">
        <authorList>
            <person name="MacLean D."/>
        </authorList>
    </citation>
    <scope>NUCLEOTIDE SEQUENCE</scope>
</reference>
<dbReference type="EMBL" id="FR824134">
    <property type="protein sequence ID" value="CCA20244.1"/>
    <property type="molecule type" value="Genomic_DNA"/>
</dbReference>
<organism evidence="1">
    <name type="scientific">Albugo laibachii Nc14</name>
    <dbReference type="NCBI Taxonomy" id="890382"/>
    <lineage>
        <taxon>Eukaryota</taxon>
        <taxon>Sar</taxon>
        <taxon>Stramenopiles</taxon>
        <taxon>Oomycota</taxon>
        <taxon>Peronosporomycetes</taxon>
        <taxon>Albuginales</taxon>
        <taxon>Albuginaceae</taxon>
        <taxon>Albugo</taxon>
    </lineage>
</organism>
<name>F0WGA9_9STRA</name>
<dbReference type="HOGENOM" id="CLU_691542_0_0_1"/>
<accession>F0WGA9</accession>
<proteinExistence type="predicted"/>
<sequence length="399" mass="46266">MKRKKMLDQLRDFDEQLQFPSTSHCGQSGGVAADDHKVLKHHKSNITNKLRLMRGLRDQHQPRRIQQDKRRNSRHLRLAREYRKSPQKALVENNLIPSRNEKFLVLKTDDTTQKASVFTFQDECSMSAREFYIMSQRDQLDTHYLNLRGTSLHRQAKMLQAYKEFVATKKFLERPAIQNLCSHFVEKIISLTFAIVSESETRPLTEERYVKLRKAHILLDREKCNNDKSINERFKPIREDVVDAEQLFKSWDHLDNQWIAKRPPYPEIPASPAVEALLSNVLTRWIDVMDEKTSQLAGQIWPLLSGFKTVVMYTYELGTISRPFATQVAAQRKMHYLELDSVLDLCADSNSTLPQAECSESSDIFKVGVIVLVGKINMFCGSDGYCLIKRKSHLIDKKP</sequence>
<dbReference type="AlphaFoldDB" id="F0WGA9"/>
<gene>
    <name evidence="1" type="primary">AlNc14C89G5639</name>
    <name evidence="1" type="ORF">ALNC14_063870</name>
</gene>
<evidence type="ECO:0000313" key="1">
    <source>
        <dbReference type="EMBL" id="CCA20244.1"/>
    </source>
</evidence>
<reference evidence="1" key="1">
    <citation type="journal article" date="2011" name="PLoS Biol.">
        <title>Gene gain and loss during evolution of obligate parasitism in the white rust pathogen of Arabidopsis thaliana.</title>
        <authorList>
            <person name="Kemen E."/>
            <person name="Gardiner A."/>
            <person name="Schultz-Larsen T."/>
            <person name="Kemen A.C."/>
            <person name="Balmuth A.L."/>
            <person name="Robert-Seilaniantz A."/>
            <person name="Bailey K."/>
            <person name="Holub E."/>
            <person name="Studholme D.J."/>
            <person name="Maclean D."/>
            <person name="Jones J.D."/>
        </authorList>
    </citation>
    <scope>NUCLEOTIDE SEQUENCE</scope>
</reference>